<dbReference type="RefSeq" id="WP_219964760.1">
    <property type="nucleotide sequence ID" value="NZ_JAGFNZ010000002.1"/>
</dbReference>
<dbReference type="GO" id="GO:0050462">
    <property type="term" value="F:N-acetylneuraminate synthase activity"/>
    <property type="evidence" value="ECO:0007669"/>
    <property type="project" value="UniProtKB-EC"/>
</dbReference>
<dbReference type="InterPro" id="IPR051690">
    <property type="entry name" value="PseI-like"/>
</dbReference>
<dbReference type="InterPro" id="IPR036732">
    <property type="entry name" value="AFP_Neu5c_C_sf"/>
</dbReference>
<dbReference type="InterPro" id="IPR020007">
    <property type="entry name" value="NeuB/NeuA"/>
</dbReference>
<proteinExistence type="predicted"/>
<dbReference type="Pfam" id="PF03102">
    <property type="entry name" value="NeuB"/>
    <property type="match status" value="1"/>
</dbReference>
<feature type="domain" description="AFP-like" evidence="1">
    <location>
        <begin position="280"/>
        <end position="332"/>
    </location>
</feature>
<name>A0ABS7DM19_9FIRM</name>
<evidence type="ECO:0000259" key="1">
    <source>
        <dbReference type="PROSITE" id="PS50844"/>
    </source>
</evidence>
<evidence type="ECO:0000313" key="2">
    <source>
        <dbReference type="EMBL" id="MBW7572353.1"/>
    </source>
</evidence>
<gene>
    <name evidence="2" type="primary">neuB</name>
    <name evidence="2" type="ORF">J5W02_05955</name>
</gene>
<dbReference type="PANTHER" id="PTHR42966:SF1">
    <property type="entry name" value="SIALIC ACID SYNTHASE"/>
    <property type="match status" value="1"/>
</dbReference>
<dbReference type="SUPFAM" id="SSF51569">
    <property type="entry name" value="Aldolase"/>
    <property type="match status" value="1"/>
</dbReference>
<dbReference type="Proteomes" id="UP000719942">
    <property type="component" value="Unassembled WGS sequence"/>
</dbReference>
<keyword evidence="2" id="KW-0808">Transferase</keyword>
<dbReference type="SMART" id="SM00858">
    <property type="entry name" value="SAF"/>
    <property type="match status" value="1"/>
</dbReference>
<accession>A0ABS7DM19</accession>
<dbReference type="PROSITE" id="PS50844">
    <property type="entry name" value="AFP_LIKE"/>
    <property type="match status" value="1"/>
</dbReference>
<dbReference type="InterPro" id="IPR013974">
    <property type="entry name" value="SAF"/>
</dbReference>
<dbReference type="InterPro" id="IPR057736">
    <property type="entry name" value="SAF_PseI/NeuA/NeuB"/>
</dbReference>
<dbReference type="InterPro" id="IPR013132">
    <property type="entry name" value="PseI/NeuA/B-like_N"/>
</dbReference>
<dbReference type="NCBIfam" id="TIGR03569">
    <property type="entry name" value="NeuB_NnaB"/>
    <property type="match status" value="1"/>
</dbReference>
<keyword evidence="3" id="KW-1185">Reference proteome</keyword>
<organism evidence="2 3">
    <name type="scientific">Caproiciproducens faecalis</name>
    <dbReference type="NCBI Taxonomy" id="2820301"/>
    <lineage>
        <taxon>Bacteria</taxon>
        <taxon>Bacillati</taxon>
        <taxon>Bacillota</taxon>
        <taxon>Clostridia</taxon>
        <taxon>Eubacteriales</taxon>
        <taxon>Acutalibacteraceae</taxon>
        <taxon>Caproiciproducens</taxon>
    </lineage>
</organism>
<comment type="caution">
    <text evidence="2">The sequence shown here is derived from an EMBL/GenBank/DDBJ whole genome shotgun (WGS) entry which is preliminary data.</text>
</comment>
<sequence length="332" mass="36633">MGKILIVAEAGVNHNGRMDLAYRLIDAAAEAGADYVKFQTWKSEAIISKYAQKAEYQKESTGAEESMLDMVKKLELSFENFRRLKEHCDAAGVGFLSTPFDVESARFLSSLGMKIMKVPSGEITNLPLLETIAGLPGSVLLSTGMSEVWEIREAVSVLQKDMEKDITVLHCNTQYPTPLSDVNLRVMRTLKEQLGLPVGLSDHSQGIEVPVAAAALGAQVIEKHFTLSRGMKGPDHRASIEPDELCRMVRYIRNIEQAMGSGEKHVTDSERENRSLVRKSIVASQKILKGEVFTPENITAKRPGAGISPMRWNEVLGAAAIRDFEEDELIAF</sequence>
<dbReference type="EC" id="2.5.1.56" evidence="2"/>
<dbReference type="Gene3D" id="3.20.20.70">
    <property type="entry name" value="Aldolase class I"/>
    <property type="match status" value="1"/>
</dbReference>
<dbReference type="Pfam" id="PF08666">
    <property type="entry name" value="SAF"/>
    <property type="match status" value="1"/>
</dbReference>
<dbReference type="PANTHER" id="PTHR42966">
    <property type="entry name" value="N-ACETYLNEURAMINATE SYNTHASE"/>
    <property type="match status" value="1"/>
</dbReference>
<dbReference type="SUPFAM" id="SSF51269">
    <property type="entry name" value="AFP III-like domain"/>
    <property type="match status" value="1"/>
</dbReference>
<dbReference type="EMBL" id="JAGFNZ010000002">
    <property type="protein sequence ID" value="MBW7572353.1"/>
    <property type="molecule type" value="Genomic_DNA"/>
</dbReference>
<protein>
    <submittedName>
        <fullName evidence="2">N-acetylneuraminate synthase</fullName>
        <ecNumber evidence="2">2.5.1.56</ecNumber>
    </submittedName>
</protein>
<dbReference type="InterPro" id="IPR006190">
    <property type="entry name" value="SAF_AFP_Neu5Ac"/>
</dbReference>
<evidence type="ECO:0000313" key="3">
    <source>
        <dbReference type="Proteomes" id="UP000719942"/>
    </source>
</evidence>
<reference evidence="2 3" key="1">
    <citation type="submission" date="2021-03" db="EMBL/GenBank/DDBJ databases">
        <title>Caproiciproducens sp. nov. isolated from feces of cow.</title>
        <authorList>
            <person name="Choi J.-Y."/>
        </authorList>
    </citation>
    <scope>NUCLEOTIDE SEQUENCE [LARGE SCALE GENOMIC DNA]</scope>
    <source>
        <strain evidence="2 3">AGMB10547</strain>
    </source>
</reference>
<dbReference type="InterPro" id="IPR013785">
    <property type="entry name" value="Aldolase_TIM"/>
</dbReference>
<dbReference type="Gene3D" id="3.90.1210.10">
    <property type="entry name" value="Antifreeze-like/N-acetylneuraminic acid synthase C-terminal domain"/>
    <property type="match status" value="1"/>
</dbReference>
<dbReference type="CDD" id="cd11615">
    <property type="entry name" value="SAF_NeuB_like"/>
    <property type="match status" value="1"/>
</dbReference>